<evidence type="ECO:0000313" key="3">
    <source>
        <dbReference type="EMBL" id="KAK7870319.1"/>
    </source>
</evidence>
<gene>
    <name evidence="3" type="ORF">R5R35_003709</name>
</gene>
<feature type="compositionally biased region" description="Basic and acidic residues" evidence="1">
    <location>
        <begin position="46"/>
        <end position="55"/>
    </location>
</feature>
<feature type="compositionally biased region" description="Polar residues" evidence="1">
    <location>
        <begin position="29"/>
        <end position="45"/>
    </location>
</feature>
<feature type="compositionally biased region" description="Low complexity" evidence="1">
    <location>
        <begin position="123"/>
        <end position="133"/>
    </location>
</feature>
<feature type="compositionally biased region" description="Polar residues" evidence="1">
    <location>
        <begin position="99"/>
        <end position="117"/>
    </location>
</feature>
<organism evidence="3 4">
    <name type="scientific">Gryllus longicercus</name>
    <dbReference type="NCBI Taxonomy" id="2509291"/>
    <lineage>
        <taxon>Eukaryota</taxon>
        <taxon>Metazoa</taxon>
        <taxon>Ecdysozoa</taxon>
        <taxon>Arthropoda</taxon>
        <taxon>Hexapoda</taxon>
        <taxon>Insecta</taxon>
        <taxon>Pterygota</taxon>
        <taxon>Neoptera</taxon>
        <taxon>Polyneoptera</taxon>
        <taxon>Orthoptera</taxon>
        <taxon>Ensifera</taxon>
        <taxon>Gryllidea</taxon>
        <taxon>Grylloidea</taxon>
        <taxon>Gryllidae</taxon>
        <taxon>Gryllinae</taxon>
        <taxon>Gryllus</taxon>
    </lineage>
</organism>
<evidence type="ECO:0000259" key="2">
    <source>
        <dbReference type="Pfam" id="PF25273"/>
    </source>
</evidence>
<keyword evidence="4" id="KW-1185">Reference proteome</keyword>
<evidence type="ECO:0000313" key="4">
    <source>
        <dbReference type="Proteomes" id="UP001378592"/>
    </source>
</evidence>
<dbReference type="PANTHER" id="PTHR10773">
    <property type="entry name" value="DNA-DIRECTED RNA POLYMERASES I, II, AND III SUBUNIT RPABC2"/>
    <property type="match status" value="1"/>
</dbReference>
<comment type="caution">
    <text evidence="3">The sequence shown here is derived from an EMBL/GenBank/DDBJ whole genome shotgun (WGS) entry which is preliminary data.</text>
</comment>
<accession>A0AAN9VS22</accession>
<feature type="region of interest" description="Disordered" evidence="1">
    <location>
        <begin position="29"/>
        <end position="57"/>
    </location>
</feature>
<reference evidence="3 4" key="1">
    <citation type="submission" date="2024-03" db="EMBL/GenBank/DDBJ databases">
        <title>The genome assembly and annotation of the cricket Gryllus longicercus Weissman &amp; Gray.</title>
        <authorList>
            <person name="Szrajer S."/>
            <person name="Gray D."/>
            <person name="Ylla G."/>
        </authorList>
    </citation>
    <scope>NUCLEOTIDE SEQUENCE [LARGE SCALE GENOMIC DNA]</scope>
    <source>
        <strain evidence="3">DAG 2021-001</strain>
        <tissue evidence="3">Whole body minus gut</tissue>
    </source>
</reference>
<dbReference type="AlphaFoldDB" id="A0AAN9VS22"/>
<dbReference type="Pfam" id="PF25273">
    <property type="entry name" value="DUF7869"/>
    <property type="match status" value="1"/>
</dbReference>
<evidence type="ECO:0000256" key="1">
    <source>
        <dbReference type="SAM" id="MobiDB-lite"/>
    </source>
</evidence>
<sequence length="729" mass="84469">MNKRTKEIMRLAVQENALLKLNNPIEQTESIGNNNITEPQPSTSRQDCDRTEKQEPSINTNWKVKQSSGTRIALRKIEPCVYTATVYSDEEDDLTHIFSDSSKSYEPTSGDDTSSSADELAPNNDNSNNISVNQTQVTEPCDERPVQKSKKRIRYENNWQRVKNKTLKNSGQSYESRTGKIVDARKMGPPCKEKCILSCSKKLSEELRIEIFTHYWALGSLRRQRDFLSSCIEKLILNYRRISGRVPRNPNSAFYLMNNGNKVRVCKTFLLNTLGITERTIRTVITAHQTGTGIAPVDKRGKHDNRKKIDEEILNSVRAHINSIPRIESHYVRKDTSRDYIDGGLCIAEMHRNYSSRRSAENKPAANYDTYARIFNSEFNIGFYFPKKDQCDQCEAYKNATGEEKLKLEELHNQHLEEKELSRDEKTADKELAKQGKIHLAAYDLQAVLPVPMGQTSSFFYKSRLNCFNFTITQIKDDDLKSFCYFWHEGLGNRGVNEIGTGVYKYLEELSNNKPGEDVVFFSDNCGGQHKNRFILAMYLYAVEQLDIKSITHKYLIRGHTQNEGDTIHSIIERTLKRIKRSGPIYVPDQYISHIRNAKKKGEPLHIREMGYADFIDIKALYDEMALNITKNTKGDVFKMSEIKLLRFEKNSEVFWYKNHYKEKEWCEVAFNEIKRRSSDEVHKPQCFHLKPAYAKKLTISENKLRDLNSLLDSHMIPHFYKSFYDSLK</sequence>
<name>A0AAN9VS22_9ORTH</name>
<dbReference type="PANTHER" id="PTHR10773:SF19">
    <property type="match status" value="1"/>
</dbReference>
<protein>
    <recommendedName>
        <fullName evidence="2">DUF7869 domain-containing protein</fullName>
    </recommendedName>
</protein>
<dbReference type="Proteomes" id="UP001378592">
    <property type="component" value="Unassembled WGS sequence"/>
</dbReference>
<feature type="region of interest" description="Disordered" evidence="1">
    <location>
        <begin position="99"/>
        <end position="150"/>
    </location>
</feature>
<feature type="domain" description="DUF7869" evidence="2">
    <location>
        <begin position="519"/>
        <end position="642"/>
    </location>
</feature>
<dbReference type="InterPro" id="IPR057191">
    <property type="entry name" value="DUF7869"/>
</dbReference>
<dbReference type="EMBL" id="JAZDUA010000060">
    <property type="protein sequence ID" value="KAK7870319.1"/>
    <property type="molecule type" value="Genomic_DNA"/>
</dbReference>
<proteinExistence type="predicted"/>